<dbReference type="Gene3D" id="2.130.10.10">
    <property type="entry name" value="YVTN repeat-like/Quinoprotein amine dehydrogenase"/>
    <property type="match status" value="1"/>
</dbReference>
<dbReference type="PANTHER" id="PTHR45707:SF50">
    <property type="entry name" value="VESICLE-ASSOCIATED PROTEIN 1-1"/>
    <property type="match status" value="1"/>
</dbReference>
<name>M8BSC2_AEGTA</name>
<sequence length="793" mass="88340">MLAKMLMKMMTPTMIGVLMIMKILISPSQGNVSLVESLRQRAKVLRPCAALQTVVESPETFSVIFSRGSSVRRRAKKKGWPAAVDLKHLFYFLYIAGKTSAYLLEGKAIRFGMDDIDNQRNTLVSILQDPILDAKQLPLPLFEYITDNFSDYRVVGSGGSGTVYKGLLPNDQVVAVKRLHINRRVVDDNAFDAEVASMKKLRHKNVVRLLSYCIHMEEQEILYKGEKIVAQKRERLLCMEFVPNGPVKKGGPPRGAEWPERHRIIKGICNGLDYIHGKGLIHLDLKPDNILLDDSMVPKIADFGISRFFGDENTSNAGNFAGTRGYTAPEFIDDGVVSNKADIFSLGTVIFELLTESKGPKVYQETQKDKNSFVQQELVKWTEALTKTHQGRALEIASKEVETCLKIALNCKDHDRDRRRTAKQISQILYLTLDPYILDPDKPEEAVHVENFTSLKDMDLHPSQPWILLSLLSGYIVMLNYDTKAIHSAKFVEGNRNWNIVAGDDHGMLHVCNFDWVEQGFVMVKTIIVSEGKGIISLDVHPSQHYVLLSTGSSIMIWNTEDWTCMSMYQEPSHFRTVTHASFNTDQDELFGVGCCDGTVKLWSHAPPIASADNPEPYVVLDGHSEQVCSVDYIIGNSAPARFLVTGSMDKTAKVWKYDDKPKDYLGVASVTEPEATLKHADGVTATCYVPELKIILSGTDKGVVTVWCAVTYSWRYLCFGLGRVHSLAYSTGRRIFIGHEHGLVLRMADLSESLCLDECAQGGGAVGAVVASTDVWTVKDDADLYPEDGSAV</sequence>
<dbReference type="PANTHER" id="PTHR45707">
    <property type="entry name" value="C2 CALCIUM/LIPID-BINDING PLANT PHOSPHORIBOSYLTRANSFERASE FAMILY PROTEIN"/>
    <property type="match status" value="1"/>
</dbReference>
<dbReference type="InterPro" id="IPR008271">
    <property type="entry name" value="Ser/Thr_kinase_AS"/>
</dbReference>
<dbReference type="InterPro" id="IPR015943">
    <property type="entry name" value="WD40/YVTN_repeat-like_dom_sf"/>
</dbReference>
<dbReference type="InterPro" id="IPR000719">
    <property type="entry name" value="Prot_kinase_dom"/>
</dbReference>
<dbReference type="SUPFAM" id="SSF56112">
    <property type="entry name" value="Protein kinase-like (PK-like)"/>
    <property type="match status" value="1"/>
</dbReference>
<dbReference type="InterPro" id="IPR001680">
    <property type="entry name" value="WD40_rpt"/>
</dbReference>
<reference evidence="1" key="1">
    <citation type="submission" date="2015-06" db="UniProtKB">
        <authorList>
            <consortium name="EnsemblPlants"/>
        </authorList>
    </citation>
    <scope>IDENTIFICATION</scope>
</reference>
<dbReference type="InterPro" id="IPR011009">
    <property type="entry name" value="Kinase-like_dom_sf"/>
</dbReference>
<dbReference type="EnsemblPlants" id="EMT27890">
    <property type="protein sequence ID" value="EMT27890"/>
    <property type="gene ID" value="F775_24005"/>
</dbReference>
<dbReference type="GO" id="GO:0004672">
    <property type="term" value="F:protein kinase activity"/>
    <property type="evidence" value="ECO:0007669"/>
    <property type="project" value="InterPro"/>
</dbReference>
<dbReference type="SUPFAM" id="SSF50978">
    <property type="entry name" value="WD40 repeat-like"/>
    <property type="match status" value="1"/>
</dbReference>
<dbReference type="PROSITE" id="PS50011">
    <property type="entry name" value="PROTEIN_KINASE_DOM"/>
    <property type="match status" value="1"/>
</dbReference>
<dbReference type="PROSITE" id="PS00107">
    <property type="entry name" value="PROTEIN_KINASE_ATP"/>
    <property type="match status" value="1"/>
</dbReference>
<dbReference type="Gene3D" id="1.10.510.10">
    <property type="entry name" value="Transferase(Phosphotransferase) domain 1"/>
    <property type="match status" value="1"/>
</dbReference>
<dbReference type="GO" id="GO:0005524">
    <property type="term" value="F:ATP binding"/>
    <property type="evidence" value="ECO:0007669"/>
    <property type="project" value="UniProtKB-UniRule"/>
</dbReference>
<protein>
    <submittedName>
        <fullName evidence="1">Putative cysteine-rich receptor-like protein kinase 12</fullName>
    </submittedName>
</protein>
<evidence type="ECO:0000313" key="1">
    <source>
        <dbReference type="EnsemblPlants" id="EMT27890"/>
    </source>
</evidence>
<accession>M8BSC2</accession>
<organism evidence="1">
    <name type="scientific">Aegilops tauschii</name>
    <name type="common">Tausch's goatgrass</name>
    <name type="synonym">Aegilops squarrosa</name>
    <dbReference type="NCBI Taxonomy" id="37682"/>
    <lineage>
        <taxon>Eukaryota</taxon>
        <taxon>Viridiplantae</taxon>
        <taxon>Streptophyta</taxon>
        <taxon>Embryophyta</taxon>
        <taxon>Tracheophyta</taxon>
        <taxon>Spermatophyta</taxon>
        <taxon>Magnoliopsida</taxon>
        <taxon>Liliopsida</taxon>
        <taxon>Poales</taxon>
        <taxon>Poaceae</taxon>
        <taxon>BOP clade</taxon>
        <taxon>Pooideae</taxon>
        <taxon>Triticodae</taxon>
        <taxon>Triticeae</taxon>
        <taxon>Triticinae</taxon>
        <taxon>Aegilops</taxon>
    </lineage>
</organism>
<proteinExistence type="predicted"/>
<dbReference type="PROSITE" id="PS00108">
    <property type="entry name" value="PROTEIN_KINASE_ST"/>
    <property type="match status" value="1"/>
</dbReference>
<dbReference type="SMART" id="SM00220">
    <property type="entry name" value="S_TKc"/>
    <property type="match status" value="1"/>
</dbReference>
<dbReference type="Pfam" id="PF00069">
    <property type="entry name" value="Pkinase"/>
    <property type="match status" value="1"/>
</dbReference>
<dbReference type="InterPro" id="IPR036322">
    <property type="entry name" value="WD40_repeat_dom_sf"/>
</dbReference>
<dbReference type="Gene3D" id="3.30.200.20">
    <property type="entry name" value="Phosphorylase Kinase, domain 1"/>
    <property type="match status" value="1"/>
</dbReference>
<dbReference type="SMART" id="SM00320">
    <property type="entry name" value="WD40"/>
    <property type="match status" value="4"/>
</dbReference>
<dbReference type="AlphaFoldDB" id="M8BSC2"/>
<dbReference type="Pfam" id="PF00400">
    <property type="entry name" value="WD40"/>
    <property type="match status" value="2"/>
</dbReference>
<dbReference type="PROSITE" id="PS50082">
    <property type="entry name" value="WD_REPEATS_2"/>
    <property type="match status" value="1"/>
</dbReference>
<dbReference type="InterPro" id="IPR017441">
    <property type="entry name" value="Protein_kinase_ATP_BS"/>
</dbReference>